<accession>A0ACA9M5B1</accession>
<comment type="caution">
    <text evidence="1">The sequence shown here is derived from an EMBL/GenBank/DDBJ whole genome shotgun (WGS) entry which is preliminary data.</text>
</comment>
<keyword evidence="2" id="KW-1185">Reference proteome</keyword>
<feature type="non-terminal residue" evidence="1">
    <location>
        <position position="1"/>
    </location>
</feature>
<reference evidence="1" key="1">
    <citation type="submission" date="2021-06" db="EMBL/GenBank/DDBJ databases">
        <authorList>
            <person name="Kallberg Y."/>
            <person name="Tangrot J."/>
            <person name="Rosling A."/>
        </authorList>
    </citation>
    <scope>NUCLEOTIDE SEQUENCE</scope>
    <source>
        <strain evidence="1">AU212A</strain>
    </source>
</reference>
<sequence length="193" mass="22596">DIAFMSQDIGLMDSETSDNETYNFSPLSQLENLQFVILSNNDNKNDNMKSDKDYKTEEESEEEDIINFDIPDTNIFILSENLKLDGSIDISLIINQYRRVRISDEVFRSTFSKWHKNSSRILAKFAEDGDVITYSDEKLRYQLSISKNDDKLCNVKLWNNDFYDLDRNCIIPVYNILGRFVASTFTIRLRKPQ</sequence>
<protein>
    <submittedName>
        <fullName evidence="1">7325_t:CDS:1</fullName>
    </submittedName>
</protein>
<gene>
    <name evidence="1" type="ORF">SCALOS_LOCUS5819</name>
</gene>
<name>A0ACA9M5B1_9GLOM</name>
<dbReference type="EMBL" id="CAJVPM010010091">
    <property type="protein sequence ID" value="CAG8570073.1"/>
    <property type="molecule type" value="Genomic_DNA"/>
</dbReference>
<proteinExistence type="predicted"/>
<feature type="non-terminal residue" evidence="1">
    <location>
        <position position="193"/>
    </location>
</feature>
<evidence type="ECO:0000313" key="2">
    <source>
        <dbReference type="Proteomes" id="UP000789860"/>
    </source>
</evidence>
<dbReference type="Proteomes" id="UP000789860">
    <property type="component" value="Unassembled WGS sequence"/>
</dbReference>
<evidence type="ECO:0000313" key="1">
    <source>
        <dbReference type="EMBL" id="CAG8570073.1"/>
    </source>
</evidence>
<organism evidence="1 2">
    <name type="scientific">Scutellospora calospora</name>
    <dbReference type="NCBI Taxonomy" id="85575"/>
    <lineage>
        <taxon>Eukaryota</taxon>
        <taxon>Fungi</taxon>
        <taxon>Fungi incertae sedis</taxon>
        <taxon>Mucoromycota</taxon>
        <taxon>Glomeromycotina</taxon>
        <taxon>Glomeromycetes</taxon>
        <taxon>Diversisporales</taxon>
        <taxon>Gigasporaceae</taxon>
        <taxon>Scutellospora</taxon>
    </lineage>
</organism>